<proteinExistence type="predicted"/>
<reference evidence="1" key="1">
    <citation type="submission" date="2020-11" db="EMBL/GenBank/DDBJ databases">
        <title>Whole-genome analyses of Nonomuraea sp. K274.</title>
        <authorList>
            <person name="Veyisoglu A."/>
        </authorList>
    </citation>
    <scope>NUCLEOTIDE SEQUENCE</scope>
    <source>
        <strain evidence="1">K274</strain>
    </source>
</reference>
<keyword evidence="2" id="KW-1185">Reference proteome</keyword>
<dbReference type="RefSeq" id="WP_195896321.1">
    <property type="nucleotide sequence ID" value="NZ_JADOGI010000043.1"/>
</dbReference>
<gene>
    <name evidence="1" type="ORF">ITP53_16780</name>
</gene>
<protein>
    <submittedName>
        <fullName evidence="1">Uncharacterized protein</fullName>
    </submittedName>
</protein>
<dbReference type="Proteomes" id="UP000605361">
    <property type="component" value="Unassembled WGS sequence"/>
</dbReference>
<dbReference type="AlphaFoldDB" id="A0A931F1D8"/>
<organism evidence="1 2">
    <name type="scientific">Nonomuraea cypriaca</name>
    <dbReference type="NCBI Taxonomy" id="1187855"/>
    <lineage>
        <taxon>Bacteria</taxon>
        <taxon>Bacillati</taxon>
        <taxon>Actinomycetota</taxon>
        <taxon>Actinomycetes</taxon>
        <taxon>Streptosporangiales</taxon>
        <taxon>Streptosporangiaceae</taxon>
        <taxon>Nonomuraea</taxon>
    </lineage>
</organism>
<comment type="caution">
    <text evidence="1">The sequence shown here is derived from an EMBL/GenBank/DDBJ whole genome shotgun (WGS) entry which is preliminary data.</text>
</comment>
<evidence type="ECO:0000313" key="2">
    <source>
        <dbReference type="Proteomes" id="UP000605361"/>
    </source>
</evidence>
<evidence type="ECO:0000313" key="1">
    <source>
        <dbReference type="EMBL" id="MBF8187358.1"/>
    </source>
</evidence>
<name>A0A931F1D8_9ACTN</name>
<dbReference type="EMBL" id="JADOGI010000043">
    <property type="protein sequence ID" value="MBF8187358.1"/>
    <property type="molecule type" value="Genomic_DNA"/>
</dbReference>
<sequence length="121" mass="13204">MTEWADPATIRERQTAAVTVLMTLLALDLPTPDWHIGTVYLASADRLPELEGQLSGPHYETPETAQAAIDAWAAHFDATPNRRENTSPFLRVKAVIDGVQVCVWGNVPVTKKTRKLAAVAA</sequence>
<accession>A0A931F1D8</accession>